<sequence>MSTYFYPKLQAVAALEPYRLRTTWSTGEVLDVDVGATLRKYAALTPILEPEVFARVHLAEWGGGIEWFETELGPDNVYAWAQEQAGAVSHQMFGDWMLRNALSLQSAAQALGISRRMVSYYRTAHKAIPRSIWLACLGWEATRPHAQALPRRLPTAREYAVAHA</sequence>
<keyword evidence="2" id="KW-1185">Reference proteome</keyword>
<dbReference type="Gene3D" id="1.10.260.40">
    <property type="entry name" value="lambda repressor-like DNA-binding domains"/>
    <property type="match status" value="1"/>
</dbReference>
<dbReference type="InterPro" id="IPR010982">
    <property type="entry name" value="Lambda_DNA-bd_dom_sf"/>
</dbReference>
<evidence type="ECO:0000313" key="2">
    <source>
        <dbReference type="Proteomes" id="UP000066014"/>
    </source>
</evidence>
<dbReference type="OrthoDB" id="6935755at2"/>
<dbReference type="InterPro" id="IPR036782">
    <property type="entry name" value="NE0471-like_N"/>
</dbReference>
<dbReference type="Pfam" id="PF10387">
    <property type="entry name" value="DUF2442"/>
    <property type="match status" value="1"/>
</dbReference>
<dbReference type="SUPFAM" id="SSF47413">
    <property type="entry name" value="lambda repressor-like DNA-binding domains"/>
    <property type="match status" value="1"/>
</dbReference>
<protein>
    <submittedName>
        <fullName evidence="1">Dehydrogenase with different specificities related to short-chain alcohol dehydrogenase</fullName>
    </submittedName>
</protein>
<dbReference type="STRING" id="1458426.SMCB_1842"/>
<evidence type="ECO:0000313" key="1">
    <source>
        <dbReference type="EMBL" id="BAO84070.1"/>
    </source>
</evidence>
<reference evidence="1 2" key="1">
    <citation type="journal article" date="2014" name="Nat. Commun.">
        <title>Physiological and genomic features of highly alkaliphilic hydrogen-utilizing Betaproteobacteria from a continental serpentinizing site.</title>
        <authorList>
            <person name="Suzuki S."/>
            <person name="Kuenen J.G."/>
            <person name="Schipper K."/>
            <person name="van der Velde S."/>
            <person name="Ishii S."/>
            <person name="Wu A."/>
            <person name="Sorokin D.Y."/>
            <person name="Tenney A."/>
            <person name="Meng X.Y."/>
            <person name="Morrill P.L."/>
            <person name="Kamagata Y."/>
            <person name="Muyzer G."/>
            <person name="Nealson K.H."/>
        </authorList>
    </citation>
    <scope>NUCLEOTIDE SEQUENCE [LARGE SCALE GENOMIC DNA]</scope>
    <source>
        <strain evidence="1 2">B1</strain>
    </source>
</reference>
<accession>A0A060NRT0</accession>
<dbReference type="SUPFAM" id="SSF143880">
    <property type="entry name" value="NE0471 N-terminal domain-like"/>
    <property type="match status" value="1"/>
</dbReference>
<dbReference type="Gene3D" id="3.30.2020.10">
    <property type="entry name" value="NE0471-like N-terminal domain"/>
    <property type="match status" value="1"/>
</dbReference>
<dbReference type="AlphaFoldDB" id="A0A060NRT0"/>
<dbReference type="RefSeq" id="WP_052468484.1">
    <property type="nucleotide sequence ID" value="NZ_AP014569.1"/>
</dbReference>
<dbReference type="KEGG" id="cbab:SMCB_1842"/>
<dbReference type="Proteomes" id="UP000066014">
    <property type="component" value="Chromosome"/>
</dbReference>
<dbReference type="EMBL" id="AP014569">
    <property type="protein sequence ID" value="BAO84070.1"/>
    <property type="molecule type" value="Genomic_DNA"/>
</dbReference>
<dbReference type="InterPro" id="IPR018841">
    <property type="entry name" value="DUF2442"/>
</dbReference>
<dbReference type="GO" id="GO:0003677">
    <property type="term" value="F:DNA binding"/>
    <property type="evidence" value="ECO:0007669"/>
    <property type="project" value="InterPro"/>
</dbReference>
<gene>
    <name evidence="1" type="ORF">SMCB_1842</name>
</gene>
<organism evidence="1 2">
    <name type="scientific">Serpentinimonas maccroryi</name>
    <dbReference type="NCBI Taxonomy" id="1458426"/>
    <lineage>
        <taxon>Bacteria</taxon>
        <taxon>Pseudomonadati</taxon>
        <taxon>Pseudomonadota</taxon>
        <taxon>Betaproteobacteria</taxon>
        <taxon>Burkholderiales</taxon>
        <taxon>Comamonadaceae</taxon>
        <taxon>Serpentinimonas</taxon>
    </lineage>
</organism>
<dbReference type="HOGENOM" id="CLU_144769_0_0_4"/>
<proteinExistence type="predicted"/>
<name>A0A060NRT0_9BURK</name>